<dbReference type="EMBL" id="MU859142">
    <property type="protein sequence ID" value="KAK3951650.1"/>
    <property type="molecule type" value="Genomic_DNA"/>
</dbReference>
<keyword evidence="3" id="KW-1185">Reference proteome</keyword>
<evidence type="ECO:0000313" key="2">
    <source>
        <dbReference type="EMBL" id="KAK3951650.1"/>
    </source>
</evidence>
<reference evidence="2" key="2">
    <citation type="submission" date="2023-06" db="EMBL/GenBank/DDBJ databases">
        <authorList>
            <consortium name="Lawrence Berkeley National Laboratory"/>
            <person name="Mondo S.J."/>
            <person name="Hensen N."/>
            <person name="Bonometti L."/>
            <person name="Westerberg I."/>
            <person name="Brannstrom I.O."/>
            <person name="Guillou S."/>
            <person name="Cros-Aarteil S."/>
            <person name="Calhoun S."/>
            <person name="Haridas S."/>
            <person name="Kuo A."/>
            <person name="Pangilinan J."/>
            <person name="Riley R."/>
            <person name="Labutti K."/>
            <person name="Andreopoulos B."/>
            <person name="Lipzen A."/>
            <person name="Chen C."/>
            <person name="Yanf M."/>
            <person name="Daum C."/>
            <person name="Ng V."/>
            <person name="Clum A."/>
            <person name="Steindorff A."/>
            <person name="Ohm R."/>
            <person name="Martin F."/>
            <person name="Silar P."/>
            <person name="Natvig D."/>
            <person name="Lalanne C."/>
            <person name="Gautier V."/>
            <person name="Ament-Velasquez S.L."/>
            <person name="Kruys A."/>
            <person name="Hutchinson M.I."/>
            <person name="Powell A.J."/>
            <person name="Barry K."/>
            <person name="Miller A.N."/>
            <person name="Grigoriev I.V."/>
            <person name="Debuchy R."/>
            <person name="Gladieux P."/>
            <person name="Thoren M.H."/>
            <person name="Johannesson H."/>
        </authorList>
    </citation>
    <scope>NUCLEOTIDE SEQUENCE</scope>
    <source>
        <strain evidence="2">CBS 626.80</strain>
    </source>
</reference>
<feature type="compositionally biased region" description="Low complexity" evidence="1">
    <location>
        <begin position="33"/>
        <end position="43"/>
    </location>
</feature>
<reference evidence="2" key="1">
    <citation type="journal article" date="2023" name="Mol. Phylogenet. Evol.">
        <title>Genome-scale phylogeny and comparative genomics of the fungal order Sordariales.</title>
        <authorList>
            <person name="Hensen N."/>
            <person name="Bonometti L."/>
            <person name="Westerberg I."/>
            <person name="Brannstrom I.O."/>
            <person name="Guillou S."/>
            <person name="Cros-Aarteil S."/>
            <person name="Calhoun S."/>
            <person name="Haridas S."/>
            <person name="Kuo A."/>
            <person name="Mondo S."/>
            <person name="Pangilinan J."/>
            <person name="Riley R."/>
            <person name="LaButti K."/>
            <person name="Andreopoulos B."/>
            <person name="Lipzen A."/>
            <person name="Chen C."/>
            <person name="Yan M."/>
            <person name="Daum C."/>
            <person name="Ng V."/>
            <person name="Clum A."/>
            <person name="Steindorff A."/>
            <person name="Ohm R.A."/>
            <person name="Martin F."/>
            <person name="Silar P."/>
            <person name="Natvig D.O."/>
            <person name="Lalanne C."/>
            <person name="Gautier V."/>
            <person name="Ament-Velasquez S.L."/>
            <person name="Kruys A."/>
            <person name="Hutchinson M.I."/>
            <person name="Powell A.J."/>
            <person name="Barry K."/>
            <person name="Miller A.N."/>
            <person name="Grigoriev I.V."/>
            <person name="Debuchy R."/>
            <person name="Gladieux P."/>
            <person name="Hiltunen Thoren M."/>
            <person name="Johannesson H."/>
        </authorList>
    </citation>
    <scope>NUCLEOTIDE SEQUENCE</scope>
    <source>
        <strain evidence="2">CBS 626.80</strain>
    </source>
</reference>
<evidence type="ECO:0000256" key="1">
    <source>
        <dbReference type="SAM" id="MobiDB-lite"/>
    </source>
</evidence>
<dbReference type="AlphaFoldDB" id="A0AAN6SFE5"/>
<feature type="region of interest" description="Disordered" evidence="1">
    <location>
        <begin position="1"/>
        <end position="59"/>
    </location>
</feature>
<accession>A0AAN6SFE5</accession>
<feature type="compositionally biased region" description="Acidic residues" evidence="1">
    <location>
        <begin position="94"/>
        <end position="104"/>
    </location>
</feature>
<feature type="region of interest" description="Disordered" evidence="1">
    <location>
        <begin position="214"/>
        <end position="234"/>
    </location>
</feature>
<protein>
    <submittedName>
        <fullName evidence="2">Uncharacterized protein</fullName>
    </submittedName>
</protein>
<comment type="caution">
    <text evidence="2">The sequence shown here is derived from an EMBL/GenBank/DDBJ whole genome shotgun (WGS) entry which is preliminary data.</text>
</comment>
<feature type="region of interest" description="Disordered" evidence="1">
    <location>
        <begin position="71"/>
        <end position="113"/>
    </location>
</feature>
<gene>
    <name evidence="2" type="ORF">QBC32DRAFT_406259</name>
</gene>
<proteinExistence type="predicted"/>
<sequence>MFGSNTIKPSLYQNMPSEGGNSTFTMIPNPQPTTTRTMTTTTTGACQQRPPTPPATTPVTEATFSTATTVMGDETLPPTPAETFVNDTPIPTPEETEEPEESEEPKEPCISFENDFDPKANMHDLARHLVKDRLAQGFDRPELLKEQLALRDKAKVRQASCLEHDAEQDEEQDKPLSDPFWNHVVPDVRSDEFHFYTAIILTLEDNPIMSTSRRGIRSRFPESPSPIGHGCSLQ</sequence>
<evidence type="ECO:0000313" key="3">
    <source>
        <dbReference type="Proteomes" id="UP001303222"/>
    </source>
</evidence>
<feature type="compositionally biased region" description="Polar residues" evidence="1">
    <location>
        <begin position="1"/>
        <end position="28"/>
    </location>
</feature>
<dbReference type="Proteomes" id="UP001303222">
    <property type="component" value="Unassembled WGS sequence"/>
</dbReference>
<organism evidence="2 3">
    <name type="scientific">Pseudoneurospora amorphoporcata</name>
    <dbReference type="NCBI Taxonomy" id="241081"/>
    <lineage>
        <taxon>Eukaryota</taxon>
        <taxon>Fungi</taxon>
        <taxon>Dikarya</taxon>
        <taxon>Ascomycota</taxon>
        <taxon>Pezizomycotina</taxon>
        <taxon>Sordariomycetes</taxon>
        <taxon>Sordariomycetidae</taxon>
        <taxon>Sordariales</taxon>
        <taxon>Sordariaceae</taxon>
        <taxon>Pseudoneurospora</taxon>
    </lineage>
</organism>
<name>A0AAN6SFE5_9PEZI</name>